<feature type="transmembrane region" description="Helical" evidence="2">
    <location>
        <begin position="86"/>
        <end position="107"/>
    </location>
</feature>
<dbReference type="EMBL" id="ML977311">
    <property type="protein sequence ID" value="KAF2121984.1"/>
    <property type="molecule type" value="Genomic_DNA"/>
</dbReference>
<dbReference type="InterPro" id="IPR018830">
    <property type="entry name" value="DUF2434"/>
</dbReference>
<proteinExistence type="predicted"/>
<reference evidence="3" key="1">
    <citation type="journal article" date="2020" name="Stud. Mycol.">
        <title>101 Dothideomycetes genomes: a test case for predicting lifestyles and emergence of pathogens.</title>
        <authorList>
            <person name="Haridas S."/>
            <person name="Albert R."/>
            <person name="Binder M."/>
            <person name="Bloem J."/>
            <person name="Labutti K."/>
            <person name="Salamov A."/>
            <person name="Andreopoulos B."/>
            <person name="Baker S."/>
            <person name="Barry K."/>
            <person name="Bills G."/>
            <person name="Bluhm B."/>
            <person name="Cannon C."/>
            <person name="Castanera R."/>
            <person name="Culley D."/>
            <person name="Daum C."/>
            <person name="Ezra D."/>
            <person name="Gonzalez J."/>
            <person name="Henrissat B."/>
            <person name="Kuo A."/>
            <person name="Liang C."/>
            <person name="Lipzen A."/>
            <person name="Lutzoni F."/>
            <person name="Magnuson J."/>
            <person name="Mondo S."/>
            <person name="Nolan M."/>
            <person name="Ohm R."/>
            <person name="Pangilinan J."/>
            <person name="Park H.-J."/>
            <person name="Ramirez L."/>
            <person name="Alfaro M."/>
            <person name="Sun H."/>
            <person name="Tritt A."/>
            <person name="Yoshinaga Y."/>
            <person name="Zwiers L.-H."/>
            <person name="Turgeon B."/>
            <person name="Goodwin S."/>
            <person name="Spatafora J."/>
            <person name="Crous P."/>
            <person name="Grigoriev I."/>
        </authorList>
    </citation>
    <scope>NUCLEOTIDE SEQUENCE</scope>
    <source>
        <strain evidence="3">CBS 627.86</strain>
    </source>
</reference>
<feature type="transmembrane region" description="Helical" evidence="2">
    <location>
        <begin position="339"/>
        <end position="362"/>
    </location>
</feature>
<evidence type="ECO:0000313" key="3">
    <source>
        <dbReference type="EMBL" id="KAF2121984.1"/>
    </source>
</evidence>
<name>A0A6A5ZSL7_9PLEO</name>
<protein>
    <submittedName>
        <fullName evidence="3">Uncharacterized protein</fullName>
    </submittedName>
</protein>
<feature type="compositionally biased region" description="Low complexity" evidence="1">
    <location>
        <begin position="461"/>
        <end position="471"/>
    </location>
</feature>
<sequence>MPLLNLRELLQFPDGDGATDTVVNGVHFNLTALEQFHYAIYSNNTISNNSRCYLIFDQFKPTMLSNGSWVNATSCYIPYYRIHGRGIASIVFASFFTLSLLFTLINLRKHGRQFLREDKRFRIVGRRWQWYWMLFVAACGMISTLTGVDVDRYYLQQMPIVLQSFFFTLMVPGSLAMVWEATRHWGSWQERQICDADIYGLPTDDKRAKTEFYLPLVFYLFAWLNFFMTIPRSWTAIQKQNTPEQKYDIARPAATGPREKAGAILAAVAWGIIVFSLHHSLKHYKPKEKGLWAKIGGFCRDCPTKLFVNIILLAIRVAYGIASAWMWELSIFQDDVVIGWPFGLGYGPILLIIAVFELAGFIEENEDKVIIRQRRERGAVDDAALGIVKKPHWWNRNWAERYKSDDERLRSMAVGSEVGGGRPTTRRIQESVEMGNMNIRNRSRSRPGEDPFRDPSREPSVATGGATGAVAESRMQPTRADSDQASTMTGATGMTGQTLTGDPAQSPPPQRIRSMLDV</sequence>
<dbReference type="OrthoDB" id="5308502at2759"/>
<dbReference type="Pfam" id="PF10361">
    <property type="entry name" value="DUF2434"/>
    <property type="match status" value="1"/>
</dbReference>
<keyword evidence="2" id="KW-1133">Transmembrane helix</keyword>
<accession>A0A6A5ZSL7</accession>
<evidence type="ECO:0000256" key="1">
    <source>
        <dbReference type="SAM" id="MobiDB-lite"/>
    </source>
</evidence>
<evidence type="ECO:0000313" key="4">
    <source>
        <dbReference type="Proteomes" id="UP000799770"/>
    </source>
</evidence>
<feature type="transmembrane region" description="Helical" evidence="2">
    <location>
        <begin position="306"/>
        <end position="327"/>
    </location>
</feature>
<organism evidence="3 4">
    <name type="scientific">Lophiotrema nucula</name>
    <dbReference type="NCBI Taxonomy" id="690887"/>
    <lineage>
        <taxon>Eukaryota</taxon>
        <taxon>Fungi</taxon>
        <taxon>Dikarya</taxon>
        <taxon>Ascomycota</taxon>
        <taxon>Pezizomycotina</taxon>
        <taxon>Dothideomycetes</taxon>
        <taxon>Pleosporomycetidae</taxon>
        <taxon>Pleosporales</taxon>
        <taxon>Lophiotremataceae</taxon>
        <taxon>Lophiotrema</taxon>
    </lineage>
</organism>
<dbReference type="Proteomes" id="UP000799770">
    <property type="component" value="Unassembled WGS sequence"/>
</dbReference>
<feature type="region of interest" description="Disordered" evidence="1">
    <location>
        <begin position="413"/>
        <end position="518"/>
    </location>
</feature>
<feature type="compositionally biased region" description="Low complexity" evidence="1">
    <location>
        <begin position="487"/>
        <end position="501"/>
    </location>
</feature>
<feature type="transmembrane region" description="Helical" evidence="2">
    <location>
        <begin position="212"/>
        <end position="230"/>
    </location>
</feature>
<dbReference type="AlphaFoldDB" id="A0A6A5ZSL7"/>
<feature type="compositionally biased region" description="Basic and acidic residues" evidence="1">
    <location>
        <begin position="446"/>
        <end position="457"/>
    </location>
</feature>
<feature type="transmembrane region" description="Helical" evidence="2">
    <location>
        <begin position="160"/>
        <end position="179"/>
    </location>
</feature>
<feature type="transmembrane region" description="Helical" evidence="2">
    <location>
        <begin position="128"/>
        <end position="148"/>
    </location>
</feature>
<feature type="transmembrane region" description="Helical" evidence="2">
    <location>
        <begin position="261"/>
        <end position="281"/>
    </location>
</feature>
<keyword evidence="2" id="KW-0812">Transmembrane</keyword>
<evidence type="ECO:0000256" key="2">
    <source>
        <dbReference type="SAM" id="Phobius"/>
    </source>
</evidence>
<keyword evidence="4" id="KW-1185">Reference proteome</keyword>
<gene>
    <name evidence="3" type="ORF">BDV96DRAFT_640053</name>
</gene>
<keyword evidence="2" id="KW-0472">Membrane</keyword>